<dbReference type="Pfam" id="PF01345">
    <property type="entry name" value="DUF11"/>
    <property type="match status" value="2"/>
</dbReference>
<feature type="domain" description="DUF11" evidence="1">
    <location>
        <begin position="548"/>
        <end position="633"/>
    </location>
</feature>
<gene>
    <name evidence="2" type="ORF">GMBLW1_13430</name>
</gene>
<dbReference type="PROSITE" id="PS51257">
    <property type="entry name" value="PROKAR_LIPOPROTEIN"/>
    <property type="match status" value="1"/>
</dbReference>
<proteinExistence type="predicted"/>
<dbReference type="RefSeq" id="WP_162657774.1">
    <property type="nucleotide sequence ID" value="NZ_LR593887.1"/>
</dbReference>
<protein>
    <recommendedName>
        <fullName evidence="1">DUF11 domain-containing protein</fullName>
    </recommendedName>
</protein>
<dbReference type="InterPro" id="IPR047589">
    <property type="entry name" value="DUF11_rpt"/>
</dbReference>
<sequence length="791" mass="85986">MSSVMRQQGIRLAIASVVTLGLIGCFGMTQNPSHFPYLLPTGDIIRTHAKPPGKGYFSDFDPAAKRLMVTPEQSFQPIGTHQVFIATVLDADGKPRRKRRVEWILEGEGSIIEVDESGYFAGRGYKHDNRYAVSYTDYTEHRISRGNSDPSDDFTILPGQTWCVVSSAVPGQTSLTVYAPEIHNWENHKVIVRTMWVDAICEFPPDAAVRVGTDQILSTRVLRKADQRPLPGYRVRYSIVEGSPTQLVGNAANIKEPGPGVFETVSDQSGLATIRLAQRTQGSSKAEPGQTMLRIEVIREADGVVVGMAERKIEWQGAQLKLALSTPRSASLNDDVSMTLSVLNVGQVSSTPATLRMFVPAGVQVLGTLPATRQEGNQLLWELPSIPGQGQEMIHVKVKPTKPGPMKFDVVANANNNDMAKISESVEVLQARIQMSREGPTVGVVGEEIPIRIKVANTGTGPVTDIEVQCKYDPGLTHTSQKNPAVAKIAKLEPGQIEDLIIRLRANDVGKHNIRFFARAANSLTAETDPLAIDVRKAGLMLTSEATPRAYLQQEIAWQIRVKNDGELPLTNVLVRGEWPDEVVYLRANLDGKTGKNVTQWVLGELKPGEERTVVASGRAMKLTPNATLRAIVTADPLMTPGAPARPAKLDGTGQITKQMDRTVEVLGVPSVQVEVKDRDDPLTVGQRTTYTITVKNTGTLAATGIQIVANVPPQMRAVRGSGPTEGRNEGNLVQFGTIDQLPPNQQATFQVEVEATAAGDARFRVEARGPTLNQPVKVEEATRILPATGR</sequence>
<accession>A0A6C2YMM3</accession>
<evidence type="ECO:0000259" key="1">
    <source>
        <dbReference type="Pfam" id="PF01345"/>
    </source>
</evidence>
<dbReference type="InParanoid" id="A0A6C2YMM3"/>
<dbReference type="EMBL" id="LR586016">
    <property type="protein sequence ID" value="VIP02617.1"/>
    <property type="molecule type" value="Genomic_DNA"/>
</dbReference>
<feature type="domain" description="DUF11" evidence="1">
    <location>
        <begin position="679"/>
        <end position="768"/>
    </location>
</feature>
<dbReference type="Gene3D" id="2.60.40.10">
    <property type="entry name" value="Immunoglobulins"/>
    <property type="match status" value="2"/>
</dbReference>
<reference evidence="2" key="1">
    <citation type="submission" date="2019-04" db="EMBL/GenBank/DDBJ databases">
        <authorList>
            <consortium name="Science for Life Laboratories"/>
        </authorList>
    </citation>
    <scope>NUCLEOTIDE SEQUENCE</scope>
    <source>
        <strain evidence="2">MBLW1</strain>
    </source>
</reference>
<dbReference type="EMBL" id="LR593887">
    <property type="protein sequence ID" value="VTS01939.1"/>
    <property type="molecule type" value="Genomic_DNA"/>
</dbReference>
<evidence type="ECO:0000313" key="2">
    <source>
        <dbReference type="EMBL" id="VIP02617.1"/>
    </source>
</evidence>
<dbReference type="InterPro" id="IPR051172">
    <property type="entry name" value="Chlamydia_OmcB"/>
</dbReference>
<dbReference type="NCBIfam" id="TIGR01451">
    <property type="entry name" value="B_ant_repeat"/>
    <property type="match status" value="1"/>
</dbReference>
<dbReference type="Proteomes" id="UP000464378">
    <property type="component" value="Chromosome"/>
</dbReference>
<keyword evidence="3" id="KW-1185">Reference proteome</keyword>
<dbReference type="KEGG" id="tim:GMBLW1_13430"/>
<dbReference type="PANTHER" id="PTHR34819">
    <property type="entry name" value="LARGE CYSTEINE-RICH PERIPLASMIC PROTEIN OMCB"/>
    <property type="match status" value="1"/>
</dbReference>
<dbReference type="InterPro" id="IPR013783">
    <property type="entry name" value="Ig-like_fold"/>
</dbReference>
<evidence type="ECO:0000313" key="3">
    <source>
        <dbReference type="Proteomes" id="UP000464378"/>
    </source>
</evidence>
<dbReference type="InterPro" id="IPR001434">
    <property type="entry name" value="OmcB-like_DUF11"/>
</dbReference>
<dbReference type="AlphaFoldDB" id="A0A6C2YMM3"/>
<name>A0A6C2YMM3_9BACT</name>
<organism evidence="2">
    <name type="scientific">Tuwongella immobilis</name>
    <dbReference type="NCBI Taxonomy" id="692036"/>
    <lineage>
        <taxon>Bacteria</taxon>
        <taxon>Pseudomonadati</taxon>
        <taxon>Planctomycetota</taxon>
        <taxon>Planctomycetia</taxon>
        <taxon>Gemmatales</taxon>
        <taxon>Gemmataceae</taxon>
        <taxon>Tuwongella</taxon>
    </lineage>
</organism>